<evidence type="ECO:0000313" key="6">
    <source>
        <dbReference type="EMBL" id="CZR67110.1"/>
    </source>
</evidence>
<sequence length="1068" mass="122302">MDPLSAIGLAGTIVQFVDFSSKLVIQGRGMYKVGSLQLNDQAEAITKELLDFSTKLRCSSPLRGTDESQTQNEMAIYKLCGECDVVAKQLLAKLERLKPRITPPNPLPNNAPKNTKKIWRTRSQKFQSEFKKMGNSMRLALLSVMGQEELAEIGVTLEKYRTAIQSRMLACILEQADVISIKQTERFEKLNRETRDIVGAILSTIKSDISQEFRLQTEAIAQILTRGEVVITDTVTEDRRIVDTNSSSGSTKSSVGGSNLEFLAEARKREATLRRFVAKAIIDSLRFPEIVDRFEGVVEAHKGTFQWLYEREGLMNSHWDSFTTWLETGDGLYWINGKAGSGKSTLMKFISNSERTRGHLAKWRPGSNLCVAEFYFWNLGSRLQKSQIGLLRSLLCQILQKIPALIPLVFPEVWAADYTHRTVSVEDEVPKKVWSLSSLSAAWRRMIALFGRDEYNIRLAIFVDGLDEFEGLDADMARLFGSTADSLNVKVCASSRPHVAFENSFSKRPSLRLQDLTQNDIHNFVEDRLLNDDYMKGLLKSDPERTRDLFDEIVGAADGVFLWVHLVVQSLLAGLSNCDEIQDLQRKLRMIPRDLKALYRHMIKNLDEDYRGEGVRFFQLAHAAQSMESELRDVEPMTVLCLAFIEEDEAKFPGIVTAFAKNRDLVRSRCQRIGQRLKTRTAGLLEVQQGNNKEVNSKMKVQYLHRTVRDFLITPEVQAIFHIETPFQPDYHMLRGTLHELRYSTLGNSEVDPETNMLYRSALVYARRTQYISQGHSTSHLIDALHTNFRIGRRPESVDDRREGYKSRRKESPRRGKGRELYGNRDRQRRKEAVLDGRESYETFMTIAVRWDLHLYLQEKFRTGLWHIAPRKVVPLLYWALGTESLISPFMLCTLISAAQKFNSWGEVDDHDLSDIFQKTLRHLDACDSLAPPYLADREDLMPTWSDVLKLILKPGAVIELGDASLKPLEIIDWRFAVFPTKKEELRQRLSTVILRTSPISQRQLDILHTQLEEHVRKAPQPLPFPPGIYGKYFRVKHLLTPSFLQIVFVAAIIFVLMFFLHGKDFIN</sequence>
<feature type="domain" description="Nephrocystin 3-like N-terminal" evidence="4">
    <location>
        <begin position="320"/>
        <end position="496"/>
    </location>
</feature>
<keyword evidence="3" id="KW-1133">Transmembrane helix</keyword>
<dbReference type="EMBL" id="FJOG01000041">
    <property type="protein sequence ID" value="CZR67110.1"/>
    <property type="molecule type" value="Genomic_DNA"/>
</dbReference>
<feature type="compositionally biased region" description="Basic and acidic residues" evidence="2">
    <location>
        <begin position="796"/>
        <end position="806"/>
    </location>
</feature>
<accession>A0A1L7XPZ7</accession>
<dbReference type="AlphaFoldDB" id="A0A1L7XPZ7"/>
<dbReference type="PANTHER" id="PTHR10039">
    <property type="entry name" value="AMELOGENIN"/>
    <property type="match status" value="1"/>
</dbReference>
<feature type="compositionally biased region" description="Basic and acidic residues" evidence="2">
    <location>
        <begin position="818"/>
        <end position="829"/>
    </location>
</feature>
<feature type="region of interest" description="Disordered" evidence="2">
    <location>
        <begin position="796"/>
        <end position="829"/>
    </location>
</feature>
<dbReference type="PANTHER" id="PTHR10039:SF5">
    <property type="entry name" value="NACHT DOMAIN-CONTAINING PROTEIN"/>
    <property type="match status" value="1"/>
</dbReference>
<feature type="transmembrane region" description="Helical" evidence="3">
    <location>
        <begin position="1043"/>
        <end position="1061"/>
    </location>
</feature>
<keyword evidence="3" id="KW-0472">Membrane</keyword>
<reference evidence="6 7" key="1">
    <citation type="submission" date="2016-03" db="EMBL/GenBank/DDBJ databases">
        <authorList>
            <person name="Ploux O."/>
        </authorList>
    </citation>
    <scope>NUCLEOTIDE SEQUENCE [LARGE SCALE GENOMIC DNA]</scope>
    <source>
        <strain evidence="6 7">UAMH 11012</strain>
    </source>
</reference>
<protein>
    <recommendedName>
        <fullName evidence="8">NACHT domain-containing protein</fullName>
    </recommendedName>
</protein>
<dbReference type="InterPro" id="IPR056693">
    <property type="entry name" value="DUF7791"/>
</dbReference>
<dbReference type="OrthoDB" id="443402at2759"/>
<evidence type="ECO:0000256" key="3">
    <source>
        <dbReference type="SAM" id="Phobius"/>
    </source>
</evidence>
<dbReference type="InterPro" id="IPR027417">
    <property type="entry name" value="P-loop_NTPase"/>
</dbReference>
<evidence type="ECO:0000313" key="7">
    <source>
        <dbReference type="Proteomes" id="UP000184330"/>
    </source>
</evidence>
<feature type="domain" description="DUF7791" evidence="5">
    <location>
        <begin position="606"/>
        <end position="744"/>
    </location>
</feature>
<name>A0A1L7XPZ7_9HELO</name>
<keyword evidence="1" id="KW-0677">Repeat</keyword>
<dbReference type="Pfam" id="PF25053">
    <property type="entry name" value="DUF7791"/>
    <property type="match status" value="1"/>
</dbReference>
<proteinExistence type="predicted"/>
<keyword evidence="7" id="KW-1185">Reference proteome</keyword>
<dbReference type="Proteomes" id="UP000184330">
    <property type="component" value="Unassembled WGS sequence"/>
</dbReference>
<gene>
    <name evidence="6" type="ORF">PAC_17009</name>
</gene>
<evidence type="ECO:0000259" key="4">
    <source>
        <dbReference type="Pfam" id="PF24883"/>
    </source>
</evidence>
<evidence type="ECO:0000259" key="5">
    <source>
        <dbReference type="Pfam" id="PF25053"/>
    </source>
</evidence>
<keyword evidence="3" id="KW-0812">Transmembrane</keyword>
<evidence type="ECO:0000256" key="2">
    <source>
        <dbReference type="SAM" id="MobiDB-lite"/>
    </source>
</evidence>
<evidence type="ECO:0000256" key="1">
    <source>
        <dbReference type="ARBA" id="ARBA00022737"/>
    </source>
</evidence>
<dbReference type="InterPro" id="IPR056884">
    <property type="entry name" value="NPHP3-like_N"/>
</dbReference>
<feature type="compositionally biased region" description="Basic residues" evidence="2">
    <location>
        <begin position="807"/>
        <end position="817"/>
    </location>
</feature>
<organism evidence="6 7">
    <name type="scientific">Phialocephala subalpina</name>
    <dbReference type="NCBI Taxonomy" id="576137"/>
    <lineage>
        <taxon>Eukaryota</taxon>
        <taxon>Fungi</taxon>
        <taxon>Dikarya</taxon>
        <taxon>Ascomycota</taxon>
        <taxon>Pezizomycotina</taxon>
        <taxon>Leotiomycetes</taxon>
        <taxon>Helotiales</taxon>
        <taxon>Mollisiaceae</taxon>
        <taxon>Phialocephala</taxon>
        <taxon>Phialocephala fortinii species complex</taxon>
    </lineage>
</organism>
<evidence type="ECO:0008006" key="8">
    <source>
        <dbReference type="Google" id="ProtNLM"/>
    </source>
</evidence>
<dbReference type="Pfam" id="PF24883">
    <property type="entry name" value="NPHP3_N"/>
    <property type="match status" value="1"/>
</dbReference>
<dbReference type="SUPFAM" id="SSF52540">
    <property type="entry name" value="P-loop containing nucleoside triphosphate hydrolases"/>
    <property type="match status" value="1"/>
</dbReference>